<reference evidence="9" key="1">
    <citation type="submission" date="2021-04" db="EMBL/GenBank/DDBJ databases">
        <authorList>
            <person name="Cornetti L."/>
        </authorList>
    </citation>
    <scope>NUCLEOTIDE SEQUENCE</scope>
</reference>
<dbReference type="EMBL" id="OC978559">
    <property type="protein sequence ID" value="CAG4635214.1"/>
    <property type="molecule type" value="Genomic_DNA"/>
</dbReference>
<evidence type="ECO:0000256" key="4">
    <source>
        <dbReference type="ARBA" id="ARBA00017468"/>
    </source>
</evidence>
<dbReference type="PANTHER" id="PTHR12867">
    <property type="entry name" value="GLYCOSYL TRANSFERASE-RELATED"/>
    <property type="match status" value="1"/>
</dbReference>
<dbReference type="AlphaFoldDB" id="A0A9N6WPM3"/>
<evidence type="ECO:0000256" key="7">
    <source>
        <dbReference type="ARBA" id="ARBA00022824"/>
    </source>
</evidence>
<dbReference type="GO" id="GO:0006488">
    <property type="term" value="P:dolichol-linked oligosaccharide biosynthetic process"/>
    <property type="evidence" value="ECO:0007669"/>
    <property type="project" value="InterPro"/>
</dbReference>
<evidence type="ECO:0000256" key="2">
    <source>
        <dbReference type="ARBA" id="ARBA00006962"/>
    </source>
</evidence>
<dbReference type="Gene3D" id="3.40.50.2000">
    <property type="entry name" value="Glycogen Phosphorylase B"/>
    <property type="match status" value="1"/>
</dbReference>
<feature type="domain" description="Glycosyl transferase family 28 C-terminal" evidence="8">
    <location>
        <begin position="11"/>
        <end position="127"/>
    </location>
</feature>
<organism evidence="9">
    <name type="scientific">Alona affinis</name>
    <dbReference type="NCBI Taxonomy" id="381656"/>
    <lineage>
        <taxon>Eukaryota</taxon>
        <taxon>Metazoa</taxon>
        <taxon>Ecdysozoa</taxon>
        <taxon>Arthropoda</taxon>
        <taxon>Crustacea</taxon>
        <taxon>Branchiopoda</taxon>
        <taxon>Diplostraca</taxon>
        <taxon>Cladocera</taxon>
        <taxon>Anomopoda</taxon>
        <taxon>Chydoridae</taxon>
        <taxon>Alona</taxon>
    </lineage>
</organism>
<evidence type="ECO:0000256" key="1">
    <source>
        <dbReference type="ARBA" id="ARBA00004240"/>
    </source>
</evidence>
<keyword evidence="6" id="KW-0808">Transferase</keyword>
<keyword evidence="5" id="KW-0328">Glycosyltransferase</keyword>
<dbReference type="InterPro" id="IPR007235">
    <property type="entry name" value="Glyco_trans_28_C"/>
</dbReference>
<dbReference type="EC" id="2.4.1.141" evidence="3"/>
<evidence type="ECO:0000259" key="8">
    <source>
        <dbReference type="Pfam" id="PF04101"/>
    </source>
</evidence>
<accession>A0A9N6WPM3</accession>
<evidence type="ECO:0000256" key="3">
    <source>
        <dbReference type="ARBA" id="ARBA00012614"/>
    </source>
</evidence>
<dbReference type="GO" id="GO:0004577">
    <property type="term" value="F:N-acetylglucosaminyldiphosphodolichol N-acetylglucosaminyltransferase activity"/>
    <property type="evidence" value="ECO:0007669"/>
    <property type="project" value="UniProtKB-EC"/>
</dbReference>
<dbReference type="InterPro" id="IPR039042">
    <property type="entry name" value="Alg13-like"/>
</dbReference>
<keyword evidence="7" id="KW-0256">Endoplasmic reticulum</keyword>
<gene>
    <name evidence="9" type="primary">EOG090X0KOU</name>
</gene>
<dbReference type="GO" id="GO:0005783">
    <property type="term" value="C:endoplasmic reticulum"/>
    <property type="evidence" value="ECO:0007669"/>
    <property type="project" value="UniProtKB-SubCell"/>
</dbReference>
<dbReference type="Pfam" id="PF04101">
    <property type="entry name" value="Glyco_tran_28_C"/>
    <property type="match status" value="1"/>
</dbReference>
<comment type="similarity">
    <text evidence="2">Belongs to the glycosyltransferase 28 family.</text>
</comment>
<name>A0A9N6WPM3_9CRUS</name>
<proteinExistence type="inferred from homology"/>
<sequence>MPLFDDLTKRVFVTVGTTSFDDLISHVLQPDTLDVLEDCGYSHLTLQVGRGAEPVITHDRRIGIEWYRLKDSILPDIESASLVISHAGAGSCLEVLRAGKPLVVVVNHVLMGNHQTELANKLQAEQHALTYCPAPADDRHASFRSAALSPVPVDRDDLVPESLKALLAFLILSSTV</sequence>
<protein>
    <recommendedName>
        <fullName evidence="4">UDP-N-acetylglucosamine transferase subunit ALG13</fullName>
        <ecNumber evidence="3">2.4.1.141</ecNumber>
    </recommendedName>
</protein>
<dbReference type="SUPFAM" id="SSF53756">
    <property type="entry name" value="UDP-Glycosyltransferase/glycogen phosphorylase"/>
    <property type="match status" value="1"/>
</dbReference>
<comment type="subcellular location">
    <subcellularLocation>
        <location evidence="1">Endoplasmic reticulum</location>
    </subcellularLocation>
</comment>
<evidence type="ECO:0000256" key="5">
    <source>
        <dbReference type="ARBA" id="ARBA00022676"/>
    </source>
</evidence>
<evidence type="ECO:0000313" key="9">
    <source>
        <dbReference type="EMBL" id="CAG4635214.1"/>
    </source>
</evidence>
<evidence type="ECO:0000256" key="6">
    <source>
        <dbReference type="ARBA" id="ARBA00022679"/>
    </source>
</evidence>
<dbReference type="PANTHER" id="PTHR12867:SF6">
    <property type="entry name" value="N-ACETYLGLUCOSAMINYLDIPHOSPHODOLICHOL N-ACETYLGLUCOSAMINYLTRANSFERASE"/>
    <property type="match status" value="1"/>
</dbReference>